<dbReference type="PANTHER" id="PTHR48167:SF2">
    <property type="entry name" value="EXPRESSED PROTEIN"/>
    <property type="match status" value="1"/>
</dbReference>
<dbReference type="Proteomes" id="UP000825729">
    <property type="component" value="Unassembled WGS sequence"/>
</dbReference>
<dbReference type="SUPFAM" id="SSF54928">
    <property type="entry name" value="RNA-binding domain, RBD"/>
    <property type="match status" value="1"/>
</dbReference>
<evidence type="ECO:0000313" key="1">
    <source>
        <dbReference type="EMBL" id="KAG9453743.1"/>
    </source>
</evidence>
<dbReference type="AlphaFoldDB" id="A0AAV7EY50"/>
<organism evidence="1 2">
    <name type="scientific">Aristolochia fimbriata</name>
    <name type="common">White veined hardy Dutchman's pipe vine</name>
    <dbReference type="NCBI Taxonomy" id="158543"/>
    <lineage>
        <taxon>Eukaryota</taxon>
        <taxon>Viridiplantae</taxon>
        <taxon>Streptophyta</taxon>
        <taxon>Embryophyta</taxon>
        <taxon>Tracheophyta</taxon>
        <taxon>Spermatophyta</taxon>
        <taxon>Magnoliopsida</taxon>
        <taxon>Magnoliidae</taxon>
        <taxon>Piperales</taxon>
        <taxon>Aristolochiaceae</taxon>
        <taxon>Aristolochia</taxon>
    </lineage>
</organism>
<evidence type="ECO:0000313" key="2">
    <source>
        <dbReference type="Proteomes" id="UP000825729"/>
    </source>
</evidence>
<dbReference type="InterPro" id="IPR035979">
    <property type="entry name" value="RBD_domain_sf"/>
</dbReference>
<sequence length="226" mass="25352">MQKLSLLANVLKSNGIVLRQSLTPCTRVVARSFATGEEGGEGRKEEAPPVDPFLQNQSRGSIYAKLTGIGKNTLKTDIIHFLEGCHLTTEDVRVEYNRTFASLSMILRFPSRSVFQNAIRSTTRKGRLYKLEEVDRGQWDIQTSYDGQSVLLSGIPRNALAEDVERFLCGCDYDASSLQMFVRGGFPEPIRMATVRFPSQIDATNAIRMKNRGFILNNLVTMKLLQ</sequence>
<comment type="caution">
    <text evidence="1">The sequence shown here is derived from an EMBL/GenBank/DDBJ whole genome shotgun (WGS) entry which is preliminary data.</text>
</comment>
<dbReference type="GO" id="GO:0003676">
    <property type="term" value="F:nucleic acid binding"/>
    <property type="evidence" value="ECO:0007669"/>
    <property type="project" value="InterPro"/>
</dbReference>
<dbReference type="PANTHER" id="PTHR48167">
    <property type="entry name" value="EXPRESSED PROTEIN"/>
    <property type="match status" value="1"/>
</dbReference>
<accession>A0AAV7EY50</accession>
<keyword evidence="2" id="KW-1185">Reference proteome</keyword>
<reference evidence="1 2" key="1">
    <citation type="submission" date="2021-07" db="EMBL/GenBank/DDBJ databases">
        <title>The Aristolochia fimbriata genome: insights into angiosperm evolution, floral development and chemical biosynthesis.</title>
        <authorList>
            <person name="Jiao Y."/>
        </authorList>
    </citation>
    <scope>NUCLEOTIDE SEQUENCE [LARGE SCALE GENOMIC DNA]</scope>
    <source>
        <strain evidence="1">IBCAS-2021</strain>
        <tissue evidence="1">Leaf</tissue>
    </source>
</reference>
<dbReference type="EMBL" id="JAINDJ010000003">
    <property type="protein sequence ID" value="KAG9453743.1"/>
    <property type="molecule type" value="Genomic_DNA"/>
</dbReference>
<proteinExistence type="predicted"/>
<gene>
    <name evidence="1" type="ORF">H6P81_006647</name>
</gene>
<protein>
    <recommendedName>
        <fullName evidence="3">Ribosomal protein S24e family protein</fullName>
    </recommendedName>
</protein>
<name>A0AAV7EY50_ARIFI</name>
<evidence type="ECO:0008006" key="3">
    <source>
        <dbReference type="Google" id="ProtNLM"/>
    </source>
</evidence>